<accession>A0ABN7RN30</accession>
<feature type="region of interest" description="Disordered" evidence="1">
    <location>
        <begin position="101"/>
        <end position="136"/>
    </location>
</feature>
<feature type="region of interest" description="Disordered" evidence="1">
    <location>
        <begin position="253"/>
        <end position="366"/>
    </location>
</feature>
<reference evidence="2 3" key="1">
    <citation type="submission" date="2021-04" db="EMBL/GenBank/DDBJ databases">
        <authorList>
            <person name="Bliznina A."/>
        </authorList>
    </citation>
    <scope>NUCLEOTIDE SEQUENCE [LARGE SCALE GENOMIC DNA]</scope>
</reference>
<name>A0ABN7RN30_OIKDI</name>
<keyword evidence="3" id="KW-1185">Reference proteome</keyword>
<feature type="compositionally biased region" description="Polar residues" evidence="1">
    <location>
        <begin position="331"/>
        <end position="341"/>
    </location>
</feature>
<dbReference type="EMBL" id="OU015568">
    <property type="protein sequence ID" value="CAG5081721.1"/>
    <property type="molecule type" value="Genomic_DNA"/>
</dbReference>
<organism evidence="2 3">
    <name type="scientific">Oikopleura dioica</name>
    <name type="common">Tunicate</name>
    <dbReference type="NCBI Taxonomy" id="34765"/>
    <lineage>
        <taxon>Eukaryota</taxon>
        <taxon>Metazoa</taxon>
        <taxon>Chordata</taxon>
        <taxon>Tunicata</taxon>
        <taxon>Appendicularia</taxon>
        <taxon>Copelata</taxon>
        <taxon>Oikopleuridae</taxon>
        <taxon>Oikopleura</taxon>
    </lineage>
</organism>
<gene>
    <name evidence="2" type="ORF">OKIOD_LOCUS1504</name>
</gene>
<feature type="compositionally biased region" description="Polar residues" evidence="1">
    <location>
        <begin position="297"/>
        <end position="306"/>
    </location>
</feature>
<dbReference type="Proteomes" id="UP001158576">
    <property type="component" value="Chromosome PAR"/>
</dbReference>
<protein>
    <submittedName>
        <fullName evidence="2">Oidioi.mRNA.OKI2018_I69.PAR.g9946.t1.cds</fullName>
    </submittedName>
</protein>
<proteinExistence type="predicted"/>
<evidence type="ECO:0000313" key="2">
    <source>
        <dbReference type="EMBL" id="CAG5081721.1"/>
    </source>
</evidence>
<evidence type="ECO:0000256" key="1">
    <source>
        <dbReference type="SAM" id="MobiDB-lite"/>
    </source>
</evidence>
<evidence type="ECO:0000313" key="3">
    <source>
        <dbReference type="Proteomes" id="UP001158576"/>
    </source>
</evidence>
<sequence>MMKGQQRKALKFDDVLGWKDDLAEKGHLRDEVKTVVLFITTRGEQCCSPLSLAEKARIPELEFVSLAIGNQPPKNWQEAFKFVPETDEERLDRLLGTKTSSTTETVVETAETESESPEIAARKRRRRSSEIVEQENERTKRAGQIYARRNALDYKEDEKVDFFYQMEDLNTTYHHRMSKVTQLICHAKETETRYFSIRACDKAGNCGIPSPLAPVRVTLYYDSSLRNMPELPQKNELTGGDKDKQQQTGGVAFLFGSRKKKNQGKSKGASKAGSRHGSAGRKASTGKDNSDRRSIRSGKSTGNSVSAVKAKQRLASRSGGAGAQVKGRKQSIASNTSSNKSGVRRGPKASTVKLKAKKRNQSTLNK</sequence>